<dbReference type="InterPro" id="IPR011993">
    <property type="entry name" value="PH-like_dom_sf"/>
</dbReference>
<reference evidence="3" key="1">
    <citation type="journal article" date="2012" name="Bioengineered">
        <title>Additional insights into the genome of the oleaginous model alga Nannochloropsis gaditana.</title>
        <authorList>
            <person name="Jinkerson R.E."/>
            <person name="Radakovits R."/>
            <person name="Posewitz M.C."/>
        </authorList>
    </citation>
    <scope>NUCLEOTIDE SEQUENCE</scope>
    <source>
        <strain evidence="3">CCMP526</strain>
    </source>
</reference>
<dbReference type="InterPro" id="IPR000156">
    <property type="entry name" value="Ran_bind_dom"/>
</dbReference>
<evidence type="ECO:0000313" key="3">
    <source>
        <dbReference type="EMBL" id="AFJ69274.1"/>
    </source>
</evidence>
<dbReference type="CDD" id="cd13179">
    <property type="entry name" value="RanBD_RanBP1"/>
    <property type="match status" value="1"/>
</dbReference>
<dbReference type="PROSITE" id="PS50196">
    <property type="entry name" value="RANBD1"/>
    <property type="match status" value="1"/>
</dbReference>
<dbReference type="AlphaFoldDB" id="I2CQU1"/>
<dbReference type="Pfam" id="PF00638">
    <property type="entry name" value="Ran_BP1"/>
    <property type="match status" value="1"/>
</dbReference>
<dbReference type="InterPro" id="IPR045256">
    <property type="entry name" value="RanBP1_RanBD"/>
</dbReference>
<feature type="domain" description="RanBD1" evidence="2">
    <location>
        <begin position="36"/>
        <end position="178"/>
    </location>
</feature>
<dbReference type="GO" id="GO:0005737">
    <property type="term" value="C:cytoplasm"/>
    <property type="evidence" value="ECO:0007669"/>
    <property type="project" value="TreeGrafter"/>
</dbReference>
<feature type="compositionally biased region" description="Acidic residues" evidence="1">
    <location>
        <begin position="184"/>
        <end position="194"/>
    </location>
</feature>
<dbReference type="SMART" id="SM00160">
    <property type="entry name" value="RanBD"/>
    <property type="match status" value="1"/>
</dbReference>
<dbReference type="GO" id="GO:0005096">
    <property type="term" value="F:GTPase activator activity"/>
    <property type="evidence" value="ECO:0007669"/>
    <property type="project" value="TreeGrafter"/>
</dbReference>
<evidence type="ECO:0000259" key="2">
    <source>
        <dbReference type="PROSITE" id="PS50196"/>
    </source>
</evidence>
<dbReference type="SUPFAM" id="SSF50729">
    <property type="entry name" value="PH domain-like"/>
    <property type="match status" value="1"/>
</dbReference>
<dbReference type="GO" id="GO:0006913">
    <property type="term" value="P:nucleocytoplasmic transport"/>
    <property type="evidence" value="ECO:0007669"/>
    <property type="project" value="InterPro"/>
</dbReference>
<dbReference type="EMBL" id="JU980211">
    <property type="protein sequence ID" value="AFJ69274.1"/>
    <property type="molecule type" value="mRNA"/>
</dbReference>
<organism evidence="3">
    <name type="scientific">Nannochloropsis gaditana (strain CCMP526)</name>
    <name type="common">Green microalga</name>
    <name type="synonym">Microchloropsis gaditana</name>
    <dbReference type="NCBI Taxonomy" id="1093141"/>
    <lineage>
        <taxon>Eukaryota</taxon>
        <taxon>Sar</taxon>
        <taxon>Stramenopiles</taxon>
        <taxon>Ochrophyta</taxon>
        <taxon>Eustigmatophyceae</taxon>
        <taxon>Eustigmatales</taxon>
        <taxon>Monodopsidaceae</taxon>
        <taxon>Nannochloropsis</taxon>
    </lineage>
</organism>
<accession>I2CQU1</accession>
<evidence type="ECO:0000256" key="1">
    <source>
        <dbReference type="SAM" id="MobiDB-lite"/>
    </source>
</evidence>
<dbReference type="PANTHER" id="PTHR23138:SF87">
    <property type="entry name" value="E3 SUMO-PROTEIN LIGASE RANBP2"/>
    <property type="match status" value="1"/>
</dbReference>
<dbReference type="GO" id="GO:0005643">
    <property type="term" value="C:nuclear pore"/>
    <property type="evidence" value="ECO:0007669"/>
    <property type="project" value="TreeGrafter"/>
</dbReference>
<feature type="region of interest" description="Disordered" evidence="1">
    <location>
        <begin position="184"/>
        <end position="231"/>
    </location>
</feature>
<reference evidence="3" key="2">
    <citation type="journal article" date="2012" name="Nat. Commun.">
        <title>Draft genome sequence and genetic transformation of the oleaginous alga Nannochloropis gaditana.</title>
        <authorList>
            <person name="Radakovits R."/>
            <person name="Jinkerson R.E."/>
            <person name="Fuerstenberg S.I."/>
            <person name="Tae H."/>
            <person name="Settlage R.E."/>
            <person name="Boore J.L."/>
            <person name="Posewitz M.C."/>
        </authorList>
    </citation>
    <scope>NUCLEOTIDE SEQUENCE</scope>
    <source>
        <strain evidence="3">CCMP526</strain>
    </source>
</reference>
<name>I2CQU1_NANGC</name>
<dbReference type="PANTHER" id="PTHR23138">
    <property type="entry name" value="RAN BINDING PROTEIN"/>
    <property type="match status" value="1"/>
</dbReference>
<feature type="compositionally biased region" description="Basic and acidic residues" evidence="1">
    <location>
        <begin position="207"/>
        <end position="216"/>
    </location>
</feature>
<gene>
    <name evidence="3" type="ORF">NGATSA_3008200</name>
</gene>
<feature type="region of interest" description="Disordered" evidence="1">
    <location>
        <begin position="1"/>
        <end position="39"/>
    </location>
</feature>
<proteinExistence type="evidence at transcript level"/>
<dbReference type="InterPro" id="IPR045255">
    <property type="entry name" value="RanBP1-like"/>
</dbReference>
<sequence length="231" mass="25692">DAEKETEPTPSNVGGGAEGGEEAGGEEEPTYESTAIFTPVVQLDEVETKTHEEDEETLYKMRSKLYVFGEAMLDKGSGKKSWLERGIGEVKLLKHKENQRIRLLMRQEKTMKVIANHMVDPRIVMQPNVGSDRSWVWTAYDYAEGDLQEEVFALKFGKPQDAEEFKAAFEEAKKAMKAFVAVEDEPEKEGDAEAAGEAAEALSNLQVKKEGEKEEGSSEGTQEPDAEAKRD</sequence>
<feature type="non-terminal residue" evidence="3">
    <location>
        <position position="1"/>
    </location>
</feature>
<feature type="compositionally biased region" description="Acidic residues" evidence="1">
    <location>
        <begin position="19"/>
        <end position="30"/>
    </location>
</feature>
<dbReference type="Gene3D" id="2.30.29.30">
    <property type="entry name" value="Pleckstrin-homology domain (PH domain)/Phosphotyrosine-binding domain (PTB)"/>
    <property type="match status" value="1"/>
</dbReference>
<dbReference type="FunFam" id="2.30.29.30:FF:000312">
    <property type="entry name" value="Ran binding protein 1"/>
    <property type="match status" value="1"/>
</dbReference>
<protein>
    <submittedName>
        <fullName evidence="3">Ran-binding protein 1</fullName>
    </submittedName>
</protein>